<dbReference type="Proteomes" id="UP001597052">
    <property type="component" value="Unassembled WGS sequence"/>
</dbReference>
<dbReference type="PANTHER" id="PTHR22990">
    <property type="entry name" value="F-BOX ONLY PROTEIN"/>
    <property type="match status" value="1"/>
</dbReference>
<dbReference type="InterPro" id="IPR007742">
    <property type="entry name" value="NosD_dom"/>
</dbReference>
<dbReference type="Pfam" id="PF05048">
    <property type="entry name" value="NosD"/>
    <property type="match status" value="1"/>
</dbReference>
<dbReference type="RefSeq" id="WP_256397294.1">
    <property type="nucleotide sequence ID" value="NZ_JANHDJ010000007.1"/>
</dbReference>
<evidence type="ECO:0000259" key="6">
    <source>
        <dbReference type="Pfam" id="PF05048"/>
    </source>
</evidence>
<keyword evidence="3" id="KW-0833">Ubl conjugation pathway</keyword>
<dbReference type="EMBL" id="JBHUDM010000001">
    <property type="protein sequence ID" value="MFD1640288.1"/>
    <property type="molecule type" value="Genomic_DNA"/>
</dbReference>
<dbReference type="SMART" id="SM00710">
    <property type="entry name" value="PbH1"/>
    <property type="match status" value="6"/>
</dbReference>
<keyword evidence="8" id="KW-1185">Reference proteome</keyword>
<feature type="region of interest" description="Disordered" evidence="4">
    <location>
        <begin position="571"/>
        <end position="624"/>
    </location>
</feature>
<evidence type="ECO:0000256" key="5">
    <source>
        <dbReference type="SAM" id="Phobius"/>
    </source>
</evidence>
<protein>
    <submittedName>
        <fullName evidence="7">NosD domain-containing protein</fullName>
    </submittedName>
</protein>
<keyword evidence="5" id="KW-0472">Membrane</keyword>
<dbReference type="InterPro" id="IPR006626">
    <property type="entry name" value="PbH1"/>
</dbReference>
<feature type="transmembrane region" description="Helical" evidence="5">
    <location>
        <begin position="12"/>
        <end position="34"/>
    </location>
</feature>
<evidence type="ECO:0000313" key="7">
    <source>
        <dbReference type="EMBL" id="MFD1640288.1"/>
    </source>
</evidence>
<comment type="caution">
    <text evidence="7">The sequence shown here is derived from an EMBL/GenBank/DDBJ whole genome shotgun (WGS) entry which is preliminary data.</text>
</comment>
<dbReference type="NCBIfam" id="TIGR03804">
    <property type="entry name" value="para_beta_helix"/>
    <property type="match status" value="1"/>
</dbReference>
<dbReference type="PANTHER" id="PTHR22990:SF15">
    <property type="entry name" value="F-BOX ONLY PROTEIN 10"/>
    <property type="match status" value="1"/>
</dbReference>
<dbReference type="InterPro" id="IPR008719">
    <property type="entry name" value="N2O_reductase_NosL"/>
</dbReference>
<organism evidence="7 8">
    <name type="scientific">Halohasta litorea</name>
    <dbReference type="NCBI Taxonomy" id="869891"/>
    <lineage>
        <taxon>Archaea</taxon>
        <taxon>Methanobacteriati</taxon>
        <taxon>Methanobacteriota</taxon>
        <taxon>Stenosarchaea group</taxon>
        <taxon>Halobacteria</taxon>
        <taxon>Halobacteriales</taxon>
        <taxon>Haloferacaceae</taxon>
        <taxon>Halohasta</taxon>
    </lineage>
</organism>
<keyword evidence="2" id="KW-0677">Repeat</keyword>
<evidence type="ECO:0000313" key="8">
    <source>
        <dbReference type="Proteomes" id="UP001597052"/>
    </source>
</evidence>
<dbReference type="SUPFAM" id="SSF51126">
    <property type="entry name" value="Pectin lyase-like"/>
    <property type="match status" value="1"/>
</dbReference>
<evidence type="ECO:0000256" key="2">
    <source>
        <dbReference type="ARBA" id="ARBA00022737"/>
    </source>
</evidence>
<dbReference type="AlphaFoldDB" id="A0ABD6D2M2"/>
<dbReference type="InterPro" id="IPR011050">
    <property type="entry name" value="Pectin_lyase_fold/virulence"/>
</dbReference>
<dbReference type="Gene3D" id="3.30.70.2050">
    <property type="match status" value="1"/>
</dbReference>
<proteinExistence type="predicted"/>
<keyword evidence="5" id="KW-0812">Transmembrane</keyword>
<dbReference type="Pfam" id="PF05573">
    <property type="entry name" value="NosL"/>
    <property type="match status" value="1"/>
</dbReference>
<dbReference type="Gene3D" id="2.160.20.10">
    <property type="entry name" value="Single-stranded right-handed beta-helix, Pectin lyase-like"/>
    <property type="match status" value="1"/>
</dbReference>
<keyword evidence="5" id="KW-1133">Transmembrane helix</keyword>
<dbReference type="InterPro" id="IPR012334">
    <property type="entry name" value="Pectin_lyas_fold"/>
</dbReference>
<name>A0ABD6D2M2_9EURY</name>
<dbReference type="SUPFAM" id="SSF160387">
    <property type="entry name" value="NosL/MerB-like"/>
    <property type="match status" value="1"/>
</dbReference>
<evidence type="ECO:0000256" key="3">
    <source>
        <dbReference type="ARBA" id="ARBA00022786"/>
    </source>
</evidence>
<reference evidence="7 8" key="1">
    <citation type="journal article" date="2019" name="Int. J. Syst. Evol. Microbiol.">
        <title>The Global Catalogue of Microorganisms (GCM) 10K type strain sequencing project: providing services to taxonomists for standard genome sequencing and annotation.</title>
        <authorList>
            <consortium name="The Broad Institute Genomics Platform"/>
            <consortium name="The Broad Institute Genome Sequencing Center for Infectious Disease"/>
            <person name="Wu L."/>
            <person name="Ma J."/>
        </authorList>
    </citation>
    <scope>NUCLEOTIDE SEQUENCE [LARGE SCALE GENOMIC DNA]</scope>
    <source>
        <strain evidence="7 8">CGMCC 1.10593</strain>
    </source>
</reference>
<dbReference type="InterPro" id="IPR022441">
    <property type="entry name" value="Para_beta_helix_rpt-2"/>
</dbReference>
<accession>A0ABD6D2M2</accession>
<gene>
    <name evidence="7" type="ORF">ACFSBW_00175</name>
</gene>
<comment type="pathway">
    <text evidence="1">Protein modification; protein ubiquitination.</text>
</comment>
<evidence type="ECO:0000256" key="1">
    <source>
        <dbReference type="ARBA" id="ARBA00004906"/>
    </source>
</evidence>
<dbReference type="InterPro" id="IPR051550">
    <property type="entry name" value="SCF-Subunits/Alg-Epimerases"/>
</dbReference>
<evidence type="ECO:0000256" key="4">
    <source>
        <dbReference type="SAM" id="MobiDB-lite"/>
    </source>
</evidence>
<feature type="domain" description="Periplasmic copper-binding protein NosD beta helix" evidence="6">
    <location>
        <begin position="383"/>
        <end position="553"/>
    </location>
</feature>
<feature type="region of interest" description="Disordered" evidence="4">
    <location>
        <begin position="636"/>
        <end position="662"/>
    </location>
</feature>
<sequence length="662" mass="69673">MRTPFGRLLADHTLGVVAVGLLVCGLLAGGLFVADVDASVPDPVPFEDTRSVGFASEVSLGIDDDSQIPRAQVFYSQYQYVIGYYGVETAAAAFDEPTRQQQFGYPVVTYVTAYDDTGLTLDANGTIHTDDRPTWVSADEAAFVVDSGASTPGGPVGVPFADRGDADAFAEETGGSVLSWTEFTDRPIELDDASVVREGVDDKRAAADARVAADRPLLNREVTAELDPGDSIQAAIDGAPNGSGIRLAPGRYEGPIEIDRSITLRGPGATIVGNGTGSPVRVTADDVGIVGPTITGIGNQTRDESAVTGDEWDANIELGYGHGDAAIAAVGAPGVHVADVTVPSTPANGVLLRDSPETVVRNLSVTGPPKWNDGFMGVMAMRSSVVVEDSTFRAGRDGIYLHRSPETVIRNNTFRANRYGVHLMHTSDAVVAENRFADQEFGGITIMTDPARNAIVGNVVANTSNAISTSGSDSYIARNIAVDSRIGITTSAIGSLYEHNVVRNNTYGMRTGSVLATSRVWKNDFVDNEHHAGASAGPLRVWAHNGHGNYWQGAYGEATGDTYDRAYVPTDSVDGQLHRSPARRTVAESPVKKGLRALRGSAPGLRSGSVIDPDPQTDPQNPALLRRSSTVVTHGIDALPTNDTTAMTATADPSAGRSEAQP</sequence>